<reference evidence="2 3" key="1">
    <citation type="journal article" date="2016" name="Sci. Rep.">
        <title>Insights into Adaptations to a Near-Obligate Nematode Endoparasitic Lifestyle from the Finished Genome of Drechmeria coniospora.</title>
        <authorList>
            <person name="Zhang L."/>
            <person name="Zhou Z."/>
            <person name="Guo Q."/>
            <person name="Fokkens L."/>
            <person name="Miskei M."/>
            <person name="Pocsi I."/>
            <person name="Zhang W."/>
            <person name="Chen M."/>
            <person name="Wang L."/>
            <person name="Sun Y."/>
            <person name="Donzelli B.G."/>
            <person name="Gibson D.M."/>
            <person name="Nelson D.R."/>
            <person name="Luo J.G."/>
            <person name="Rep M."/>
            <person name="Liu H."/>
            <person name="Yang S."/>
            <person name="Wang J."/>
            <person name="Krasnoff S.B."/>
            <person name="Xu Y."/>
            <person name="Molnar I."/>
            <person name="Lin M."/>
        </authorList>
    </citation>
    <scope>NUCLEOTIDE SEQUENCE [LARGE SCALE GENOMIC DNA]</scope>
    <source>
        <strain evidence="2 3">ARSEF 6962</strain>
    </source>
</reference>
<dbReference type="PANTHER" id="PTHR42032">
    <property type="entry name" value="YALI0E30679P"/>
    <property type="match status" value="1"/>
</dbReference>
<organism evidence="2 3">
    <name type="scientific">Drechmeria coniospora</name>
    <name type="common">Nematophagous fungus</name>
    <name type="synonym">Meria coniospora</name>
    <dbReference type="NCBI Taxonomy" id="98403"/>
    <lineage>
        <taxon>Eukaryota</taxon>
        <taxon>Fungi</taxon>
        <taxon>Dikarya</taxon>
        <taxon>Ascomycota</taxon>
        <taxon>Pezizomycotina</taxon>
        <taxon>Sordariomycetes</taxon>
        <taxon>Hypocreomycetidae</taxon>
        <taxon>Hypocreales</taxon>
        <taxon>Ophiocordycipitaceae</taxon>
        <taxon>Drechmeria</taxon>
    </lineage>
</organism>
<evidence type="ECO:0000313" key="3">
    <source>
        <dbReference type="Proteomes" id="UP000076580"/>
    </source>
</evidence>
<gene>
    <name evidence="2" type="ORF">DCS_01208</name>
</gene>
<dbReference type="GeneID" id="63713851"/>
<feature type="region of interest" description="Disordered" evidence="1">
    <location>
        <begin position="51"/>
        <end position="90"/>
    </location>
</feature>
<dbReference type="RefSeq" id="XP_040659426.1">
    <property type="nucleotide sequence ID" value="XM_040798543.1"/>
</dbReference>
<feature type="compositionally biased region" description="Polar residues" evidence="1">
    <location>
        <begin position="469"/>
        <end position="478"/>
    </location>
</feature>
<feature type="compositionally biased region" description="Basic and acidic residues" evidence="1">
    <location>
        <begin position="341"/>
        <end position="350"/>
    </location>
</feature>
<dbReference type="InParanoid" id="A0A151GSI3"/>
<dbReference type="AlphaFoldDB" id="A0A151GSI3"/>
<protein>
    <submittedName>
        <fullName evidence="2">Uncharacterized protein</fullName>
    </submittedName>
</protein>
<feature type="compositionally biased region" description="Polar residues" evidence="1">
    <location>
        <begin position="17"/>
        <end position="30"/>
    </location>
</feature>
<evidence type="ECO:0000313" key="2">
    <source>
        <dbReference type="EMBL" id="KYK60074.1"/>
    </source>
</evidence>
<dbReference type="EMBL" id="LAYC01000001">
    <property type="protein sequence ID" value="KYK60074.1"/>
    <property type="molecule type" value="Genomic_DNA"/>
</dbReference>
<name>A0A151GSI3_DRECN</name>
<comment type="caution">
    <text evidence="2">The sequence shown here is derived from an EMBL/GenBank/DDBJ whole genome shotgun (WGS) entry which is preliminary data.</text>
</comment>
<feature type="compositionally biased region" description="Polar residues" evidence="1">
    <location>
        <begin position="63"/>
        <end position="72"/>
    </location>
</feature>
<accession>A0A151GSI3</accession>
<dbReference type="STRING" id="98403.A0A151GSI3"/>
<proteinExistence type="predicted"/>
<feature type="region of interest" description="Disordered" evidence="1">
    <location>
        <begin position="469"/>
        <end position="505"/>
    </location>
</feature>
<dbReference type="Proteomes" id="UP000076580">
    <property type="component" value="Chromosome 01"/>
</dbReference>
<feature type="region of interest" description="Disordered" evidence="1">
    <location>
        <begin position="341"/>
        <end position="367"/>
    </location>
</feature>
<sequence length="505" mass="54438">MTAASTDEGPAVPSHPSAKSTASTGISSGLATGLNGIAPGHVLRRVKTIDVSDALLRPPPPSFTSRSESSFDGGSRPPRRSSNLSDYSSEARDILNPKPQADADGSLPESSSLASLSLAFALLPPISGALFKNGNAVVIDMFSSPGGQTQMRMQTGAGWYANHSNDRIWYHAAQQVRILHEMDSDDAIAVESDGDCSPATVPPGSPLIDVPEEDEGGAKPSPKARVQGMPESERRQAALRELYLHEVLSLLACLVLPLLSAYLLHTIRSQLSRPSEGLVSNYNLTIFLLVSELRVFSHMLRLVQCRTLHLQRVVHGDGFNPASKTKAQLEEMVARVERLEAHSGAEDKATGSDCSPHSARAKQEAAMTRDVRNAIQPELDALNRAVRRYEKKATVLQFQTESRFSGLEARLNDAITLAAAAAKNNANRKNVAMRAFEFAMSVALVPFHAMLRLLLLPLRTLLALIGGSKQRQPASTKGRSSRAGKAAAVPLRYSGDRVPPRVMKR</sequence>
<keyword evidence="3" id="KW-1185">Reference proteome</keyword>
<feature type="region of interest" description="Disordered" evidence="1">
    <location>
        <begin position="1"/>
        <end position="31"/>
    </location>
</feature>
<dbReference type="PANTHER" id="PTHR42032:SF1">
    <property type="entry name" value="YALI0E30679P"/>
    <property type="match status" value="1"/>
</dbReference>
<feature type="region of interest" description="Disordered" evidence="1">
    <location>
        <begin position="192"/>
        <end position="232"/>
    </location>
</feature>
<evidence type="ECO:0000256" key="1">
    <source>
        <dbReference type="SAM" id="MobiDB-lite"/>
    </source>
</evidence>